<sequence>MILVALIVGGIAAYVLFQWLGVAYYLLVICWVGVTGFALFAFTVASFAIRHVRDVSIPAMRTDRLVRTYNRLGGQVISPLNVHRARLVGIGVVGDEADATSLPADTAFDGIPLYEVLGLRSRTFYLIMTGTSIELWERRRATFLDIAWFDKELVDYEVRSPYVRSHTLELRFPEGTFIRLLYGET</sequence>
<gene>
    <name evidence="2" type="ORF">ABZ568_12675</name>
</gene>
<protein>
    <submittedName>
        <fullName evidence="2">Uncharacterized protein</fullName>
    </submittedName>
</protein>
<dbReference type="EMBL" id="JBEYBN010000014">
    <property type="protein sequence ID" value="MEU2267250.1"/>
    <property type="molecule type" value="Genomic_DNA"/>
</dbReference>
<accession>A0ABV2XTJ7</accession>
<reference evidence="2 3" key="1">
    <citation type="submission" date="2024-06" db="EMBL/GenBank/DDBJ databases">
        <title>The Natural Products Discovery Center: Release of the First 8490 Sequenced Strains for Exploring Actinobacteria Biosynthetic Diversity.</title>
        <authorList>
            <person name="Kalkreuter E."/>
            <person name="Kautsar S.A."/>
            <person name="Yang D."/>
            <person name="Bader C.D."/>
            <person name="Teijaro C.N."/>
            <person name="Fluegel L."/>
            <person name="Davis C.M."/>
            <person name="Simpson J.R."/>
            <person name="Lauterbach L."/>
            <person name="Steele A.D."/>
            <person name="Gui C."/>
            <person name="Meng S."/>
            <person name="Li G."/>
            <person name="Viehrig K."/>
            <person name="Ye F."/>
            <person name="Su P."/>
            <person name="Kiefer A.F."/>
            <person name="Nichols A."/>
            <person name="Cepeda A.J."/>
            <person name="Yan W."/>
            <person name="Fan B."/>
            <person name="Jiang Y."/>
            <person name="Adhikari A."/>
            <person name="Zheng C.-J."/>
            <person name="Schuster L."/>
            <person name="Cowan T.M."/>
            <person name="Smanski M.J."/>
            <person name="Chevrette M.G."/>
            <person name="De Carvalho L.P.S."/>
            <person name="Shen B."/>
        </authorList>
    </citation>
    <scope>NUCLEOTIDE SEQUENCE [LARGE SCALE GENOMIC DNA]</scope>
    <source>
        <strain evidence="2 3">NPDC019583</strain>
    </source>
</reference>
<keyword evidence="1" id="KW-1133">Transmembrane helix</keyword>
<keyword evidence="3" id="KW-1185">Reference proteome</keyword>
<evidence type="ECO:0000313" key="3">
    <source>
        <dbReference type="Proteomes" id="UP001550603"/>
    </source>
</evidence>
<evidence type="ECO:0000313" key="2">
    <source>
        <dbReference type="EMBL" id="MEU2267250.1"/>
    </source>
</evidence>
<proteinExistence type="predicted"/>
<dbReference type="Proteomes" id="UP001550603">
    <property type="component" value="Unassembled WGS sequence"/>
</dbReference>
<keyword evidence="1" id="KW-0472">Membrane</keyword>
<feature type="transmembrane region" description="Helical" evidence="1">
    <location>
        <begin position="23"/>
        <end position="49"/>
    </location>
</feature>
<name>A0ABV2XTJ7_9ACTN</name>
<evidence type="ECO:0000256" key="1">
    <source>
        <dbReference type="SAM" id="Phobius"/>
    </source>
</evidence>
<organism evidence="2 3">
    <name type="scientific">Streptomyces olindensis</name>
    <dbReference type="NCBI Taxonomy" id="358823"/>
    <lineage>
        <taxon>Bacteria</taxon>
        <taxon>Bacillati</taxon>
        <taxon>Actinomycetota</taxon>
        <taxon>Actinomycetes</taxon>
        <taxon>Kitasatosporales</taxon>
        <taxon>Streptomycetaceae</taxon>
        <taxon>Streptomyces</taxon>
    </lineage>
</organism>
<dbReference type="RefSeq" id="WP_359788211.1">
    <property type="nucleotide sequence ID" value="NZ_JBEYBN010000014.1"/>
</dbReference>
<comment type="caution">
    <text evidence="2">The sequence shown here is derived from an EMBL/GenBank/DDBJ whole genome shotgun (WGS) entry which is preliminary data.</text>
</comment>
<keyword evidence="1" id="KW-0812">Transmembrane</keyword>